<name>A0A8S4Q752_OWEFU</name>
<dbReference type="EMBL" id="CAIIXF020000012">
    <property type="protein sequence ID" value="CAH1801674.1"/>
    <property type="molecule type" value="Genomic_DNA"/>
</dbReference>
<organism evidence="2 3">
    <name type="scientific">Owenia fusiformis</name>
    <name type="common">Polychaete worm</name>
    <dbReference type="NCBI Taxonomy" id="6347"/>
    <lineage>
        <taxon>Eukaryota</taxon>
        <taxon>Metazoa</taxon>
        <taxon>Spiralia</taxon>
        <taxon>Lophotrochozoa</taxon>
        <taxon>Annelida</taxon>
        <taxon>Polychaeta</taxon>
        <taxon>Sedentaria</taxon>
        <taxon>Canalipalpata</taxon>
        <taxon>Sabellida</taxon>
        <taxon>Oweniida</taxon>
        <taxon>Oweniidae</taxon>
        <taxon>Owenia</taxon>
    </lineage>
</organism>
<feature type="compositionally biased region" description="Basic and acidic residues" evidence="1">
    <location>
        <begin position="141"/>
        <end position="155"/>
    </location>
</feature>
<evidence type="ECO:0000313" key="2">
    <source>
        <dbReference type="EMBL" id="CAH1801674.1"/>
    </source>
</evidence>
<feature type="compositionally biased region" description="Basic and acidic residues" evidence="1">
    <location>
        <begin position="190"/>
        <end position="206"/>
    </location>
</feature>
<evidence type="ECO:0000256" key="1">
    <source>
        <dbReference type="SAM" id="MobiDB-lite"/>
    </source>
</evidence>
<proteinExistence type="predicted"/>
<feature type="compositionally biased region" description="Polar residues" evidence="1">
    <location>
        <begin position="70"/>
        <end position="93"/>
    </location>
</feature>
<comment type="caution">
    <text evidence="2">The sequence shown here is derived from an EMBL/GenBank/DDBJ whole genome shotgun (WGS) entry which is preliminary data.</text>
</comment>
<sequence>VHSCMSQFDLFSEYTQTYSSSGPFEMMEYIEPVTFPQLRHVKLWRPPVFNLCNQIYTVAPVLLPGPPYPNDNTDSTESRGNATNNEYLDTQSKGDASLIINATKSPNEDSSCEESLNEDPYSIVEESKSLDEDNSSLYKKSVNEDTYTKSQHEEESSQIDDPIFLIEDSSEINDTSSLHKDNGSIFDDSESLKEESTSDVEKDKALSENTCNSSPLNACKDVHNSISVVELKDDNNCSDSSSVIATSLIDDDTSVIDESLNETNNSVSDISKSLNKDKKSVMCQNEVPVKKYSSILNKSLNDDSMIETSNTVNEEGCYVLDSTPSNNSDSKTTESLGEEIQCLMIDQDESLNEDSKLETIHSLETFILDDGDSIPTGHVEEMIEYDFSQNIDSSCPDDPGIDASNEN</sequence>
<dbReference type="Proteomes" id="UP000749559">
    <property type="component" value="Unassembled WGS sequence"/>
</dbReference>
<feature type="region of interest" description="Disordered" evidence="1">
    <location>
        <begin position="126"/>
        <end position="162"/>
    </location>
</feature>
<feature type="region of interest" description="Disordered" evidence="1">
    <location>
        <begin position="174"/>
        <end position="210"/>
    </location>
</feature>
<keyword evidence="3" id="KW-1185">Reference proteome</keyword>
<feature type="non-terminal residue" evidence="2">
    <location>
        <position position="407"/>
    </location>
</feature>
<feature type="region of interest" description="Disordered" evidence="1">
    <location>
        <begin position="67"/>
        <end position="93"/>
    </location>
</feature>
<evidence type="ECO:0000313" key="3">
    <source>
        <dbReference type="Proteomes" id="UP000749559"/>
    </source>
</evidence>
<gene>
    <name evidence="2" type="ORF">OFUS_LOCUS25442</name>
</gene>
<dbReference type="AlphaFoldDB" id="A0A8S4Q752"/>
<accession>A0A8S4Q752</accession>
<reference evidence="2" key="1">
    <citation type="submission" date="2022-03" db="EMBL/GenBank/DDBJ databases">
        <authorList>
            <person name="Martin C."/>
        </authorList>
    </citation>
    <scope>NUCLEOTIDE SEQUENCE</scope>
</reference>
<feature type="non-terminal residue" evidence="2">
    <location>
        <position position="1"/>
    </location>
</feature>
<protein>
    <submittedName>
        <fullName evidence="2">Uncharacterized protein</fullName>
    </submittedName>
</protein>